<comment type="caution">
    <text evidence="4">The sequence shown here is derived from an EMBL/GenBank/DDBJ whole genome shotgun (WGS) entry which is preliminary data.</text>
</comment>
<proteinExistence type="predicted"/>
<keyword evidence="3" id="KW-0812">Transmembrane</keyword>
<dbReference type="Proteomes" id="UP001595897">
    <property type="component" value="Unassembled WGS sequence"/>
</dbReference>
<feature type="compositionally biased region" description="Basic residues" evidence="2">
    <location>
        <begin position="10"/>
        <end position="31"/>
    </location>
</feature>
<gene>
    <name evidence="4" type="ORF">ACFO4O_12110</name>
</gene>
<keyword evidence="5" id="KW-1185">Reference proteome</keyword>
<feature type="compositionally biased region" description="Low complexity" evidence="2">
    <location>
        <begin position="46"/>
        <end position="62"/>
    </location>
</feature>
<dbReference type="InterPro" id="IPR046703">
    <property type="entry name" value="DUF6776"/>
</dbReference>
<dbReference type="Pfam" id="PF20567">
    <property type="entry name" value="DUF6776"/>
    <property type="match status" value="1"/>
</dbReference>
<keyword evidence="3" id="KW-0472">Membrane</keyword>
<feature type="region of interest" description="Disordered" evidence="2">
    <location>
        <begin position="1"/>
        <end position="140"/>
    </location>
</feature>
<feature type="compositionally biased region" description="Polar residues" evidence="2">
    <location>
        <begin position="111"/>
        <end position="132"/>
    </location>
</feature>
<evidence type="ECO:0000256" key="2">
    <source>
        <dbReference type="SAM" id="MobiDB-lite"/>
    </source>
</evidence>
<protein>
    <submittedName>
        <fullName evidence="4">DUF6776 family protein</fullName>
    </submittedName>
</protein>
<feature type="coiled-coil region" evidence="1">
    <location>
        <begin position="177"/>
        <end position="232"/>
    </location>
</feature>
<keyword evidence="1" id="KW-0175">Coiled coil</keyword>
<sequence length="366" mass="40210">MSDDKSKSSQAKKPRTSKPRGKSTGAKKNHTTKGATKPAAKPPAKPAAKPAAKSTKPPAKPAAKNEAKPADKPEDKPVTKPEASKSPAKPERKKASNKKTATPAQPAPAQSKNVPATATSIQKSPESASATPNKPAPSGRRLNFVKDYGLMLGALGICFYLGFASATWYDKTQSSELNAMKQSIANLTQENQTLHSRMNTMEIELDVAKLANEQHQKRLLALNAQENTLKEQLGFYQRIMAPELSQDGFMIEGIEVLDTTNVREYTLNFVMLQREKLKGVIKGNLQISLSGTKDDTAVRYNLSDLASMSADKLSYSFKYFEVVSINFTLPEDFLPQALEIETSVYRYKTKQGDYSTSILWQDAYNE</sequence>
<evidence type="ECO:0000313" key="5">
    <source>
        <dbReference type="Proteomes" id="UP001595897"/>
    </source>
</evidence>
<keyword evidence="3" id="KW-1133">Transmembrane helix</keyword>
<evidence type="ECO:0000256" key="1">
    <source>
        <dbReference type="SAM" id="Coils"/>
    </source>
</evidence>
<dbReference type="RefSeq" id="WP_382408874.1">
    <property type="nucleotide sequence ID" value="NZ_JBHSGU010000005.1"/>
</dbReference>
<feature type="compositionally biased region" description="Low complexity" evidence="2">
    <location>
        <begin position="100"/>
        <end position="110"/>
    </location>
</feature>
<reference evidence="5" key="1">
    <citation type="journal article" date="2019" name="Int. J. Syst. Evol. Microbiol.">
        <title>The Global Catalogue of Microorganisms (GCM) 10K type strain sequencing project: providing services to taxonomists for standard genome sequencing and annotation.</title>
        <authorList>
            <consortium name="The Broad Institute Genomics Platform"/>
            <consortium name="The Broad Institute Genome Sequencing Center for Infectious Disease"/>
            <person name="Wu L."/>
            <person name="Ma J."/>
        </authorList>
    </citation>
    <scope>NUCLEOTIDE SEQUENCE [LARGE SCALE GENOMIC DNA]</scope>
    <source>
        <strain evidence="5">KACC 12507</strain>
    </source>
</reference>
<dbReference type="EMBL" id="JBHSGU010000005">
    <property type="protein sequence ID" value="MFC4700907.1"/>
    <property type="molecule type" value="Genomic_DNA"/>
</dbReference>
<feature type="compositionally biased region" description="Basic and acidic residues" evidence="2">
    <location>
        <begin position="63"/>
        <end position="94"/>
    </location>
</feature>
<organism evidence="4 5">
    <name type="scientific">Glaciecola siphonariae</name>
    <dbReference type="NCBI Taxonomy" id="521012"/>
    <lineage>
        <taxon>Bacteria</taxon>
        <taxon>Pseudomonadati</taxon>
        <taxon>Pseudomonadota</taxon>
        <taxon>Gammaproteobacteria</taxon>
        <taxon>Alteromonadales</taxon>
        <taxon>Alteromonadaceae</taxon>
        <taxon>Glaciecola</taxon>
    </lineage>
</organism>
<accession>A0ABV9LWI2</accession>
<evidence type="ECO:0000313" key="4">
    <source>
        <dbReference type="EMBL" id="MFC4700907.1"/>
    </source>
</evidence>
<name>A0ABV9LWI2_9ALTE</name>
<feature type="transmembrane region" description="Helical" evidence="3">
    <location>
        <begin position="148"/>
        <end position="169"/>
    </location>
</feature>
<evidence type="ECO:0000256" key="3">
    <source>
        <dbReference type="SAM" id="Phobius"/>
    </source>
</evidence>